<dbReference type="STRING" id="101091.A0A1C7N853"/>
<dbReference type="EMBL" id="LUGH01000419">
    <property type="protein sequence ID" value="OBZ85237.1"/>
    <property type="molecule type" value="Genomic_DNA"/>
</dbReference>
<evidence type="ECO:0000313" key="2">
    <source>
        <dbReference type="Proteomes" id="UP000093000"/>
    </source>
</evidence>
<dbReference type="Proteomes" id="UP000093000">
    <property type="component" value="Unassembled WGS sequence"/>
</dbReference>
<gene>
    <name evidence="1" type="ORF">A0J61_06710</name>
</gene>
<name>A0A1C7N853_9FUNG</name>
<evidence type="ECO:0000313" key="1">
    <source>
        <dbReference type="EMBL" id="OBZ85237.1"/>
    </source>
</evidence>
<dbReference type="AlphaFoldDB" id="A0A1C7N853"/>
<comment type="caution">
    <text evidence="1">The sequence shown here is derived from an EMBL/GenBank/DDBJ whole genome shotgun (WGS) entry which is preliminary data.</text>
</comment>
<reference evidence="1 2" key="1">
    <citation type="submission" date="2016-03" db="EMBL/GenBank/DDBJ databases">
        <title>Choanephora cucurbitarum.</title>
        <authorList>
            <person name="Min B."/>
            <person name="Park H."/>
            <person name="Park J.-H."/>
            <person name="Shin H.-D."/>
            <person name="Choi I.-G."/>
        </authorList>
    </citation>
    <scope>NUCLEOTIDE SEQUENCE [LARGE SCALE GENOMIC DNA]</scope>
    <source>
        <strain evidence="1 2">KUS-F28377</strain>
    </source>
</reference>
<sequence>MNCHYCTIAHRKFYCSDCIKEKLQKHNEQISFLIAEKDTAVAKATTFFEKATLLQQQIAEKNKRARRIEQIQERQALPILRSH</sequence>
<accession>A0A1C7N853</accession>
<protein>
    <submittedName>
        <fullName evidence="1">Uncharacterized protein</fullName>
    </submittedName>
</protein>
<organism evidence="1 2">
    <name type="scientific">Choanephora cucurbitarum</name>
    <dbReference type="NCBI Taxonomy" id="101091"/>
    <lineage>
        <taxon>Eukaryota</taxon>
        <taxon>Fungi</taxon>
        <taxon>Fungi incertae sedis</taxon>
        <taxon>Mucoromycota</taxon>
        <taxon>Mucoromycotina</taxon>
        <taxon>Mucoromycetes</taxon>
        <taxon>Mucorales</taxon>
        <taxon>Mucorineae</taxon>
        <taxon>Choanephoraceae</taxon>
        <taxon>Choanephoroideae</taxon>
        <taxon>Choanephora</taxon>
    </lineage>
</organism>
<dbReference type="OrthoDB" id="16772at2759"/>
<proteinExistence type="predicted"/>
<dbReference type="InParanoid" id="A0A1C7N853"/>
<keyword evidence="2" id="KW-1185">Reference proteome</keyword>